<comment type="caution">
    <text evidence="7">The sequence shown here is derived from an EMBL/GenBank/DDBJ whole genome shotgun (WGS) entry which is preliminary data.</text>
</comment>
<evidence type="ECO:0000256" key="3">
    <source>
        <dbReference type="ARBA" id="ARBA00022692"/>
    </source>
</evidence>
<dbReference type="RefSeq" id="WP_132689488.1">
    <property type="nucleotide sequence ID" value="NZ_SMFT01000002.1"/>
</dbReference>
<comment type="subcellular location">
    <subcellularLocation>
        <location evidence="1">Cell membrane</location>
        <topology evidence="1">Multi-pass membrane protein</topology>
    </subcellularLocation>
</comment>
<dbReference type="InterPro" id="IPR005538">
    <property type="entry name" value="LrgA/CidA"/>
</dbReference>
<evidence type="ECO:0000313" key="8">
    <source>
        <dbReference type="Proteomes" id="UP000294702"/>
    </source>
</evidence>
<feature type="transmembrane region" description="Helical" evidence="6">
    <location>
        <begin position="64"/>
        <end position="82"/>
    </location>
</feature>
<evidence type="ECO:0000256" key="2">
    <source>
        <dbReference type="ARBA" id="ARBA00022475"/>
    </source>
</evidence>
<dbReference type="PANTHER" id="PTHR33931:SF5">
    <property type="entry name" value="UPF0299 MEMBRANE PROTEIN YOHJ"/>
    <property type="match status" value="1"/>
</dbReference>
<protein>
    <submittedName>
        <fullName evidence="7">Holin-like protein</fullName>
    </submittedName>
</protein>
<reference evidence="7 8" key="1">
    <citation type="submission" date="2019-03" db="EMBL/GenBank/DDBJ databases">
        <title>Genomic Encyclopedia of Type Strains, Phase IV (KMG-IV): sequencing the most valuable type-strain genomes for metagenomic binning, comparative biology and taxonomic classification.</title>
        <authorList>
            <person name="Goeker M."/>
        </authorList>
    </citation>
    <scope>NUCLEOTIDE SEQUENCE [LARGE SCALE GENOMIC DNA]</scope>
    <source>
        <strain evidence="7 8">DSM 15534</strain>
    </source>
</reference>
<dbReference type="GO" id="GO:0005886">
    <property type="term" value="C:plasma membrane"/>
    <property type="evidence" value="ECO:0007669"/>
    <property type="project" value="UniProtKB-SubCell"/>
</dbReference>
<keyword evidence="4 6" id="KW-1133">Transmembrane helix</keyword>
<sequence length="138" mass="15778">MKRKILDLCRSLAILYLMFFLGKAIAYLVPIGVPASIWGLLLLFMALCLKIIQLDWLYFGAGLFIRYMALLFIPVSVGVIKYSDLLFSQAKALLIPNIVSTIITLIFIGLFSDYVFSRTSFKHLRKKVLKRRLKLTAK</sequence>
<name>A0A4V2PBR2_9PAST</name>
<gene>
    <name evidence="7" type="ORF">EV694_0770</name>
</gene>
<dbReference type="PANTHER" id="PTHR33931">
    <property type="entry name" value="HOLIN-LIKE PROTEIN CIDA-RELATED"/>
    <property type="match status" value="1"/>
</dbReference>
<accession>A0A4V2PBR2</accession>
<dbReference type="AlphaFoldDB" id="A0A4V2PBR2"/>
<dbReference type="Proteomes" id="UP000294702">
    <property type="component" value="Unassembled WGS sequence"/>
</dbReference>
<evidence type="ECO:0000256" key="4">
    <source>
        <dbReference type="ARBA" id="ARBA00022989"/>
    </source>
</evidence>
<evidence type="ECO:0000313" key="7">
    <source>
        <dbReference type="EMBL" id="TCJ98375.1"/>
    </source>
</evidence>
<organism evidence="7 8">
    <name type="scientific">Volucribacter psittacicida</name>
    <dbReference type="NCBI Taxonomy" id="203482"/>
    <lineage>
        <taxon>Bacteria</taxon>
        <taxon>Pseudomonadati</taxon>
        <taxon>Pseudomonadota</taxon>
        <taxon>Gammaproteobacteria</taxon>
        <taxon>Pasteurellales</taxon>
        <taxon>Pasteurellaceae</taxon>
        <taxon>Volucribacter</taxon>
    </lineage>
</organism>
<dbReference type="NCBIfam" id="NF002494">
    <property type="entry name" value="PRK01821.1"/>
    <property type="match status" value="1"/>
</dbReference>
<keyword evidence="8" id="KW-1185">Reference proteome</keyword>
<evidence type="ECO:0000256" key="5">
    <source>
        <dbReference type="ARBA" id="ARBA00023136"/>
    </source>
</evidence>
<keyword evidence="2" id="KW-1003">Cell membrane</keyword>
<proteinExistence type="predicted"/>
<dbReference type="EMBL" id="SMFT01000002">
    <property type="protein sequence ID" value="TCJ98375.1"/>
    <property type="molecule type" value="Genomic_DNA"/>
</dbReference>
<dbReference type="OrthoDB" id="385012at2"/>
<feature type="transmembrane region" description="Helical" evidence="6">
    <location>
        <begin position="35"/>
        <end position="52"/>
    </location>
</feature>
<keyword evidence="5 6" id="KW-0472">Membrane</keyword>
<dbReference type="Pfam" id="PF03788">
    <property type="entry name" value="LrgA"/>
    <property type="match status" value="1"/>
</dbReference>
<feature type="transmembrane region" description="Helical" evidence="6">
    <location>
        <begin position="94"/>
        <end position="116"/>
    </location>
</feature>
<evidence type="ECO:0000256" key="6">
    <source>
        <dbReference type="SAM" id="Phobius"/>
    </source>
</evidence>
<feature type="transmembrane region" description="Helical" evidence="6">
    <location>
        <begin position="12"/>
        <end position="29"/>
    </location>
</feature>
<keyword evidence="3 6" id="KW-0812">Transmembrane</keyword>
<evidence type="ECO:0000256" key="1">
    <source>
        <dbReference type="ARBA" id="ARBA00004651"/>
    </source>
</evidence>